<evidence type="ECO:0000313" key="1">
    <source>
        <dbReference type="EMBL" id="CAB4126602.1"/>
    </source>
</evidence>
<reference evidence="1" key="1">
    <citation type="submission" date="2020-04" db="EMBL/GenBank/DDBJ databases">
        <authorList>
            <person name="Chiriac C."/>
            <person name="Salcher M."/>
            <person name="Ghai R."/>
            <person name="Kavagutti S V."/>
        </authorList>
    </citation>
    <scope>NUCLEOTIDE SEQUENCE</scope>
</reference>
<name>A0A6J5KZ55_9CAUD</name>
<sequence length="201" mass="23407">MTNIKQPSMLDVFEKNRYNLPQATKASKAWFDQQILLLHKQGINGGMALRNAPNFVSIGKIVPGQLYLYRYDAKHKATLPYWDMFPLVFPYEKTKDGFIGLNFHYLPYQIRIKLLDKMMIFATNRNMDESTKLKYSWQMISGISKYKFAEPCIKRYLSSHIQSQCREITAKDWATAMMLPVEGFVGASNAKVWQESKRMVN</sequence>
<protein>
    <submittedName>
        <fullName evidence="1">DNA end protector protein</fullName>
    </submittedName>
</protein>
<dbReference type="EMBL" id="LR796208">
    <property type="protein sequence ID" value="CAB4126602.1"/>
    <property type="molecule type" value="Genomic_DNA"/>
</dbReference>
<organism evidence="1">
    <name type="scientific">uncultured Caudovirales phage</name>
    <dbReference type="NCBI Taxonomy" id="2100421"/>
    <lineage>
        <taxon>Viruses</taxon>
        <taxon>Duplodnaviria</taxon>
        <taxon>Heunggongvirae</taxon>
        <taxon>Uroviricota</taxon>
        <taxon>Caudoviricetes</taxon>
        <taxon>Peduoviridae</taxon>
        <taxon>Maltschvirus</taxon>
        <taxon>Maltschvirus maltsch</taxon>
    </lineage>
</organism>
<accession>A0A6J5KZ55</accession>
<proteinExistence type="predicted"/>
<gene>
    <name evidence="1" type="ORF">UFOVP84_6</name>
</gene>